<dbReference type="Proteomes" id="UP000010483">
    <property type="component" value="Chromosome"/>
</dbReference>
<dbReference type="PATRIC" id="fig|292563.3.peg.1519"/>
<dbReference type="STRING" id="292563.Cyast_1452"/>
<evidence type="ECO:0000313" key="1">
    <source>
        <dbReference type="EMBL" id="AFZ47416.1"/>
    </source>
</evidence>
<sequence length="93" mass="11044">MNFEWDINKNISNQQKHGITFEEAQSIFDDLSAIIFEDNRFAYGEYRCIIIGQIYLETIQKYILGVVVYTERADTIRIISARKASKQERRLYE</sequence>
<dbReference type="AlphaFoldDB" id="K9YKE0"/>
<accession>K9YKE0</accession>
<reference evidence="2" key="1">
    <citation type="journal article" date="2013" name="Proc. Natl. Acad. Sci. U.S.A.">
        <title>Improving the coverage of the cyanobacterial phylum using diversity-driven genome sequencing.</title>
        <authorList>
            <person name="Shih P.M."/>
            <person name="Wu D."/>
            <person name="Latifi A."/>
            <person name="Axen S.D."/>
            <person name="Fewer D.P."/>
            <person name="Talla E."/>
            <person name="Calteau A."/>
            <person name="Cai F."/>
            <person name="Tandeau de Marsac N."/>
            <person name="Rippka R."/>
            <person name="Herdman M."/>
            <person name="Sivonen K."/>
            <person name="Coursin T."/>
            <person name="Laurent T."/>
            <person name="Goodwin L."/>
            <person name="Nolan M."/>
            <person name="Davenport K.W."/>
            <person name="Han C.S."/>
            <person name="Rubin E.M."/>
            <person name="Eisen J.A."/>
            <person name="Woyke T."/>
            <person name="Gugger M."/>
            <person name="Kerfeld C.A."/>
        </authorList>
    </citation>
    <scope>NUCLEOTIDE SEQUENCE [LARGE SCALE GENOMIC DNA]</scope>
    <source>
        <strain evidence="2">ATCC 29140 / PCC 7202</strain>
    </source>
</reference>
<proteinExistence type="predicted"/>
<dbReference type="EMBL" id="CP003940">
    <property type="protein sequence ID" value="AFZ47416.1"/>
    <property type="molecule type" value="Genomic_DNA"/>
</dbReference>
<dbReference type="InterPro" id="IPR038573">
    <property type="entry name" value="BrnT_sf"/>
</dbReference>
<name>K9YKE0_CYASC</name>
<dbReference type="eggNOG" id="COG2929">
    <property type="taxonomic scope" value="Bacteria"/>
</dbReference>
<organism evidence="1 2">
    <name type="scientific">Cyanobacterium stanieri (strain ATCC 29140 / PCC 7202)</name>
    <dbReference type="NCBI Taxonomy" id="292563"/>
    <lineage>
        <taxon>Bacteria</taxon>
        <taxon>Bacillati</taxon>
        <taxon>Cyanobacteriota</taxon>
        <taxon>Cyanophyceae</taxon>
        <taxon>Oscillatoriophycideae</taxon>
        <taxon>Chroococcales</taxon>
        <taxon>Geminocystaceae</taxon>
        <taxon>Cyanobacterium</taxon>
    </lineage>
</organism>
<gene>
    <name evidence="1" type="ordered locus">Cyast_1452</name>
</gene>
<protein>
    <recommendedName>
        <fullName evidence="3">BrnT family toxin</fullName>
    </recommendedName>
</protein>
<dbReference type="KEGG" id="csn:Cyast_1452"/>
<dbReference type="Pfam" id="PF04365">
    <property type="entry name" value="BrnT_toxin"/>
    <property type="match status" value="1"/>
</dbReference>
<evidence type="ECO:0008006" key="3">
    <source>
        <dbReference type="Google" id="ProtNLM"/>
    </source>
</evidence>
<dbReference type="BioCyc" id="CSTA292563:G1353-1464-MONOMER"/>
<dbReference type="InterPro" id="IPR007460">
    <property type="entry name" value="BrnT_toxin"/>
</dbReference>
<dbReference type="HOGENOM" id="CLU_149290_2_0_3"/>
<keyword evidence="2" id="KW-1185">Reference proteome</keyword>
<evidence type="ECO:0000313" key="2">
    <source>
        <dbReference type="Proteomes" id="UP000010483"/>
    </source>
</evidence>
<dbReference type="Gene3D" id="3.10.450.530">
    <property type="entry name" value="Ribonuclease toxin, BrnT, of type II toxin-antitoxin system"/>
    <property type="match status" value="1"/>
</dbReference>